<evidence type="ECO:0000256" key="2">
    <source>
        <dbReference type="ARBA" id="ARBA00022840"/>
    </source>
</evidence>
<dbReference type="InterPro" id="IPR000792">
    <property type="entry name" value="Tscrpt_reg_LuxR_C"/>
</dbReference>
<dbReference type="Pfam" id="PF00196">
    <property type="entry name" value="GerE"/>
    <property type="match status" value="1"/>
</dbReference>
<evidence type="ECO:0000313" key="5">
    <source>
        <dbReference type="Proteomes" id="UP001428817"/>
    </source>
</evidence>
<dbReference type="InterPro" id="IPR027417">
    <property type="entry name" value="P-loop_NTPase"/>
</dbReference>
<dbReference type="InterPro" id="IPR011990">
    <property type="entry name" value="TPR-like_helical_dom_sf"/>
</dbReference>
<dbReference type="InterPro" id="IPR016032">
    <property type="entry name" value="Sig_transdc_resp-reg_C-effctor"/>
</dbReference>
<proteinExistence type="predicted"/>
<dbReference type="SMART" id="SM00421">
    <property type="entry name" value="HTH_LUXR"/>
    <property type="match status" value="1"/>
</dbReference>
<dbReference type="InterPro" id="IPR036388">
    <property type="entry name" value="WH-like_DNA-bd_sf"/>
</dbReference>
<feature type="domain" description="HTH luxR-type" evidence="3">
    <location>
        <begin position="941"/>
        <end position="1006"/>
    </location>
</feature>
<dbReference type="PANTHER" id="PTHR16305:SF35">
    <property type="entry name" value="TRANSCRIPTIONAL ACTIVATOR DOMAIN"/>
    <property type="match status" value="1"/>
</dbReference>
<dbReference type="Pfam" id="PF13191">
    <property type="entry name" value="AAA_16"/>
    <property type="match status" value="1"/>
</dbReference>
<dbReference type="PROSITE" id="PS00622">
    <property type="entry name" value="HTH_LUXR_1"/>
    <property type="match status" value="1"/>
</dbReference>
<evidence type="ECO:0000313" key="4">
    <source>
        <dbReference type="EMBL" id="GAA5149275.1"/>
    </source>
</evidence>
<protein>
    <submittedName>
        <fullName evidence="4">LuxR family transcriptional regulator</fullName>
    </submittedName>
</protein>
<dbReference type="SUPFAM" id="SSF48452">
    <property type="entry name" value="TPR-like"/>
    <property type="match status" value="1"/>
</dbReference>
<sequence length="1012" mass="107863">MRPPQKSALDCRPLNRAWSAHPDVGSVTPVGDEEGVPGLCGRDRELAELLAALHAANSRTRAVFVGGAAGVGKTRLVSELVGIARQRGTTVLTGHAIDIVDAPPFWPVVSAIRNAARSESDDATASLMNRWLAELPLAAGLDDSGLRPSIRLLDSLHQLIVELAAVRPLVLVVEDLQWADRSTRDLLVYLVASLSHETVLIIGTYRDDSPGQASGLNAVLAELRRQRKVSGLELGPLTRTALAELLTRWAPGHPGLEPLVWQRSAGNAFIAEETVRAILGGDTLGLPTTLREVVLSRIAMLSPSAQRVTQAVAAGVGPLPHALLAEVLDQPPAVLLESIREAVKQGIVLVDEDGDGYRLRHGLMTEVVVADLLPGERIEIHRRYALALSGKSEPAQPGLAARLAHHWYEAGDPSRALAATVAAARASERVHAHAEATRHWQRAAELVVRVAAAPRAVQRSECLDRAARAAELAGDHELAVDILDQLLSGQETSGGLASALLTARKASSLAAAGRAHDAREAYGVAVALLPGEGAQAERAQVLSGYSVALLQAMDFAGARTAAFAALTPARSAGASTIEAKTLAVLGFSQAYLEDPVAGSAALAEALAVAERTGEPAAIGEAHLRRVELLTGPLNQLIDGVECARQGVVRMHSLGLARTAGVTLLTHAANALFRLGRWDEAQSTVAEAWALAPSGAAALEVRLARSRLDLGRGRLEAAADDLEAVDLLARSTAGPRHRIPLIVLLAALELWRKCPAEALRHIEEGLTVAEAGADDIWSLAPLVWHGTRAWADTTTSGLPPPSPIQIRRLKDHQAELARRGSNAVPAIRSVVETFTLMCAAETARAEDNPDAGAWERVTELWERHHQPYPAAYARLRRAEALLSRHSRAAAASDDLRNAERIARRLGAEPLLADIVDLAARARVSLDGPVQPESRVPAQRRVGRGPLDALTARELEVLTELATGLTNREIAHRLFISEKTVGVHISRIYMKIGVHSRVQASAVLQRSRPASKPR</sequence>
<keyword evidence="5" id="KW-1185">Reference proteome</keyword>
<evidence type="ECO:0000259" key="3">
    <source>
        <dbReference type="PROSITE" id="PS50043"/>
    </source>
</evidence>
<dbReference type="Gene3D" id="1.10.10.10">
    <property type="entry name" value="Winged helix-like DNA-binding domain superfamily/Winged helix DNA-binding domain"/>
    <property type="match status" value="1"/>
</dbReference>
<name>A0ABP9PQH6_9PSEU</name>
<comment type="caution">
    <text evidence="4">The sequence shown here is derived from an EMBL/GenBank/DDBJ whole genome shotgun (WGS) entry which is preliminary data.</text>
</comment>
<dbReference type="SUPFAM" id="SSF52540">
    <property type="entry name" value="P-loop containing nucleoside triphosphate hydrolases"/>
    <property type="match status" value="1"/>
</dbReference>
<dbReference type="Proteomes" id="UP001428817">
    <property type="component" value="Unassembled WGS sequence"/>
</dbReference>
<reference evidence="5" key="1">
    <citation type="journal article" date="2019" name="Int. J. Syst. Evol. Microbiol.">
        <title>The Global Catalogue of Microorganisms (GCM) 10K type strain sequencing project: providing services to taxonomists for standard genome sequencing and annotation.</title>
        <authorList>
            <consortium name="The Broad Institute Genomics Platform"/>
            <consortium name="The Broad Institute Genome Sequencing Center for Infectious Disease"/>
            <person name="Wu L."/>
            <person name="Ma J."/>
        </authorList>
    </citation>
    <scope>NUCLEOTIDE SEQUENCE [LARGE SCALE GENOMIC DNA]</scope>
    <source>
        <strain evidence="5">JCM 18303</strain>
    </source>
</reference>
<dbReference type="EMBL" id="BAABJP010000004">
    <property type="protein sequence ID" value="GAA5149275.1"/>
    <property type="molecule type" value="Genomic_DNA"/>
</dbReference>
<keyword evidence="1" id="KW-0547">Nucleotide-binding</keyword>
<dbReference type="Gene3D" id="1.25.40.10">
    <property type="entry name" value="Tetratricopeptide repeat domain"/>
    <property type="match status" value="1"/>
</dbReference>
<dbReference type="Gene3D" id="3.40.50.300">
    <property type="entry name" value="P-loop containing nucleotide triphosphate hydrolases"/>
    <property type="match status" value="1"/>
</dbReference>
<evidence type="ECO:0000256" key="1">
    <source>
        <dbReference type="ARBA" id="ARBA00022741"/>
    </source>
</evidence>
<accession>A0ABP9PQH6</accession>
<keyword evidence="2" id="KW-0067">ATP-binding</keyword>
<dbReference type="CDD" id="cd06170">
    <property type="entry name" value="LuxR_C_like"/>
    <property type="match status" value="1"/>
</dbReference>
<dbReference type="SUPFAM" id="SSF46894">
    <property type="entry name" value="C-terminal effector domain of the bipartite response regulators"/>
    <property type="match status" value="1"/>
</dbReference>
<dbReference type="PRINTS" id="PR00038">
    <property type="entry name" value="HTHLUXR"/>
</dbReference>
<dbReference type="PROSITE" id="PS50043">
    <property type="entry name" value="HTH_LUXR_2"/>
    <property type="match status" value="1"/>
</dbReference>
<gene>
    <name evidence="4" type="ORF">GCM10023321_12890</name>
</gene>
<dbReference type="InterPro" id="IPR041664">
    <property type="entry name" value="AAA_16"/>
</dbReference>
<dbReference type="PANTHER" id="PTHR16305">
    <property type="entry name" value="TESTICULAR SOLUBLE ADENYLYL CYCLASE"/>
    <property type="match status" value="1"/>
</dbReference>
<organism evidence="4 5">
    <name type="scientific">Pseudonocardia eucalypti</name>
    <dbReference type="NCBI Taxonomy" id="648755"/>
    <lineage>
        <taxon>Bacteria</taxon>
        <taxon>Bacillati</taxon>
        <taxon>Actinomycetota</taxon>
        <taxon>Actinomycetes</taxon>
        <taxon>Pseudonocardiales</taxon>
        <taxon>Pseudonocardiaceae</taxon>
        <taxon>Pseudonocardia</taxon>
    </lineage>
</organism>